<dbReference type="PROSITE" id="PS00455">
    <property type="entry name" value="AMP_BINDING"/>
    <property type="match status" value="1"/>
</dbReference>
<dbReference type="EMBL" id="JBHUEO010000015">
    <property type="protein sequence ID" value="MFD1706569.1"/>
    <property type="molecule type" value="Genomic_DNA"/>
</dbReference>
<dbReference type="NCBIfam" id="NF003313">
    <property type="entry name" value="PRK04319.1"/>
    <property type="match status" value="1"/>
</dbReference>
<dbReference type="EC" id="6.2.1.1" evidence="1"/>
<keyword evidence="5" id="KW-0007">Acetylation</keyword>
<name>A0ABW4KGQ0_9BACI</name>
<evidence type="ECO:0000256" key="5">
    <source>
        <dbReference type="ARBA" id="ARBA00022990"/>
    </source>
</evidence>
<reference evidence="9" key="1">
    <citation type="journal article" date="2019" name="Int. J. Syst. Evol. Microbiol.">
        <title>The Global Catalogue of Microorganisms (GCM) 10K type strain sequencing project: providing services to taxonomists for standard genome sequencing and annotation.</title>
        <authorList>
            <consortium name="The Broad Institute Genomics Platform"/>
            <consortium name="The Broad Institute Genome Sequencing Center for Infectious Disease"/>
            <person name="Wu L."/>
            <person name="Ma J."/>
        </authorList>
    </citation>
    <scope>NUCLEOTIDE SEQUENCE [LARGE SCALE GENOMIC DNA]</scope>
    <source>
        <strain evidence="9">CGMCC 1.12295</strain>
    </source>
</reference>
<accession>A0ABW4KGQ0</accession>
<dbReference type="Pfam" id="PF13193">
    <property type="entry name" value="AMP-binding_C"/>
    <property type="match status" value="1"/>
</dbReference>
<evidence type="ECO:0000313" key="8">
    <source>
        <dbReference type="EMBL" id="MFD1706569.1"/>
    </source>
</evidence>
<dbReference type="Gene3D" id="3.40.50.12780">
    <property type="entry name" value="N-terminal domain of ligase-like"/>
    <property type="match status" value="1"/>
</dbReference>
<dbReference type="Pfam" id="PF00501">
    <property type="entry name" value="AMP-binding"/>
    <property type="match status" value="1"/>
</dbReference>
<dbReference type="InterPro" id="IPR000873">
    <property type="entry name" value="AMP-dep_synth/lig_dom"/>
</dbReference>
<comment type="caution">
    <text evidence="8">The sequence shown here is derived from an EMBL/GenBank/DDBJ whole genome shotgun (WGS) entry which is preliminary data.</text>
</comment>
<dbReference type="InterPro" id="IPR045851">
    <property type="entry name" value="AMP-bd_C_sf"/>
</dbReference>
<dbReference type="Proteomes" id="UP001597301">
    <property type="component" value="Unassembled WGS sequence"/>
</dbReference>
<dbReference type="InterPro" id="IPR042099">
    <property type="entry name" value="ANL_N_sf"/>
</dbReference>
<evidence type="ECO:0000313" key="9">
    <source>
        <dbReference type="Proteomes" id="UP001597301"/>
    </source>
</evidence>
<evidence type="ECO:0000256" key="3">
    <source>
        <dbReference type="ARBA" id="ARBA00022741"/>
    </source>
</evidence>
<feature type="domain" description="AMP-binding enzyme C-terminal" evidence="7">
    <location>
        <begin position="462"/>
        <end position="536"/>
    </location>
</feature>
<dbReference type="PANTHER" id="PTHR24095:SF14">
    <property type="entry name" value="ACETYL-COENZYME A SYNTHETASE 1"/>
    <property type="match status" value="1"/>
</dbReference>
<evidence type="ECO:0000259" key="6">
    <source>
        <dbReference type="Pfam" id="PF00501"/>
    </source>
</evidence>
<dbReference type="PANTHER" id="PTHR24095">
    <property type="entry name" value="ACETYL-COENZYME A SYNTHETASE"/>
    <property type="match status" value="1"/>
</dbReference>
<dbReference type="InterPro" id="IPR020845">
    <property type="entry name" value="AMP-binding_CS"/>
</dbReference>
<dbReference type="GO" id="GO:0003987">
    <property type="term" value="F:acetate-CoA ligase activity"/>
    <property type="evidence" value="ECO:0007669"/>
    <property type="project" value="UniProtKB-EC"/>
</dbReference>
<keyword evidence="3" id="KW-0547">Nucleotide-binding</keyword>
<dbReference type="Gene3D" id="3.30.300.30">
    <property type="match status" value="1"/>
</dbReference>
<evidence type="ECO:0000256" key="2">
    <source>
        <dbReference type="ARBA" id="ARBA00022598"/>
    </source>
</evidence>
<organism evidence="8 9">
    <name type="scientific">Siminovitchia sediminis</name>
    <dbReference type="NCBI Taxonomy" id="1274353"/>
    <lineage>
        <taxon>Bacteria</taxon>
        <taxon>Bacillati</taxon>
        <taxon>Bacillota</taxon>
        <taxon>Bacilli</taxon>
        <taxon>Bacillales</taxon>
        <taxon>Bacillaceae</taxon>
        <taxon>Siminovitchia</taxon>
    </lineage>
</organism>
<proteinExistence type="predicted"/>
<evidence type="ECO:0000256" key="4">
    <source>
        <dbReference type="ARBA" id="ARBA00022840"/>
    </source>
</evidence>
<dbReference type="SUPFAM" id="SSF56801">
    <property type="entry name" value="Acetyl-CoA synthetase-like"/>
    <property type="match status" value="1"/>
</dbReference>
<feature type="domain" description="AMP-dependent synthetase/ligase" evidence="6">
    <location>
        <begin position="58"/>
        <end position="411"/>
    </location>
</feature>
<keyword evidence="2 8" id="KW-0436">Ligase</keyword>
<sequence>MGVLEKEILAPVSGTYNLENYEAIRETFSWDDAAKGLSFEKTGKINAAYETIDRHVDEGYGDKIALHYVDGDERRILTFKEVKEKTDLYARVLRDNGVRKGDRVFVFLPKTPECYISILAIIKIGAIAGPLFEAFMEEAVKDRINDCKGTVLITDKEMVKRVPQSEIQSLHTILDVENIENTVYEETAADPVEWVDLEDGMLIHYTSGSTGKPKGVLHAHRAVIHHYVSGKWVLDVKDDDVYWCTSHPGWVTGSVYGLFAPWLNRATIVIQGGRFKAENWYRLIAELKVTIWYSAPTAFRMLLSQGDILKNYDLSSLRHVLSVGEPLNPEVIYWAWEQLGVRIHDTWWMTETGGHLIVNLPAEKIKPGSMGRPFPGITVGILDEKGKELPRGSVGQLAVRTPWPGLMKEIWGNQDRFDAYFKYEGWYVSGDLAYQDEEDYVFFQSRDDDMINSAGERIGPFEVESKLIEHPAVAEAGVIGKPDPIRGELVKAFITLRPGFTESKELLEEIRVFVRNNLAAHVAPREIEVLEELPKTVISGKILRRELKEMEILRTKKSN</sequence>
<dbReference type="RefSeq" id="WP_380773192.1">
    <property type="nucleotide sequence ID" value="NZ_JBHUEO010000015.1"/>
</dbReference>
<keyword evidence="9" id="KW-1185">Reference proteome</keyword>
<gene>
    <name evidence="8" type="primary">acsA</name>
    <name evidence="8" type="ORF">ACFSCZ_07345</name>
</gene>
<evidence type="ECO:0000259" key="7">
    <source>
        <dbReference type="Pfam" id="PF13193"/>
    </source>
</evidence>
<evidence type="ECO:0000256" key="1">
    <source>
        <dbReference type="ARBA" id="ARBA00013275"/>
    </source>
</evidence>
<keyword evidence="4" id="KW-0067">ATP-binding</keyword>
<dbReference type="InterPro" id="IPR025110">
    <property type="entry name" value="AMP-bd_C"/>
</dbReference>
<protein>
    <recommendedName>
        <fullName evidence="1">acetate--CoA ligase</fullName>
        <ecNumber evidence="1">6.2.1.1</ecNumber>
    </recommendedName>
</protein>